<dbReference type="InterPro" id="IPR044862">
    <property type="entry name" value="Pro_4_hyd_alph_FE2OG_OXY"/>
</dbReference>
<sequence>MTDYITIDTDSESGGIDLDDWTTRLEESLDSIHGFGRVAVFQHYDSFVNPGLEISGTQLIPLPLAGRDALTIKSACREAPFGRGDETVVDTSVRKTWELDHTHFKLTNPRWPVFLTSLVLKASSDLGLVGVDAHPHKLLLYEEDSFFRPHKDTEKEHGMVGTLVICLPSQHTGGDVHVSFRGKKHILSTASTSAFDMSALAWYSDVTHEVKPLTSGYRLAITYNLVQSGSTLAPGRFMMNQQHRLSLAISNWPESMRRVFYPLEHKYTKSSISLKNLKGRDLAVCQSLLDVAPTSDVFLFLANMTRLQYDDEDDYYSYGGENEARAEVYTCDGTLILGSMDFDKEDGDVLGREAFWTRAADEVEEGEFTGNESAPEGHRYHDSASFTPPALARFPLSTSDMWASAEPFFQAIMLIPRRNLTDFLSHFHVHVEHLVTEVLNDLRRRPPGPDARQNTINFLAQTVICGQDSRRLLIAPLIASAAVEIGAPALYQTAIKEAISASKGDVRGSTNFSTGLHGSGIRTRQRNPFGISEEMLSTLSLLIRESVLKNPKNPIKWEDWLGDLARLLPSLSAFDRVVTFLYRSMDGDLKQSLDDWRRGTFENWLEWRASLGWDDMEVIAKMMVSRPLSPQQQDMDWVMNR</sequence>
<feature type="domain" description="Prolyl 4-hydroxylase alpha subunit Fe(2+) 2OG dioxygenase" evidence="1">
    <location>
        <begin position="138"/>
        <end position="224"/>
    </location>
</feature>
<evidence type="ECO:0000259" key="1">
    <source>
        <dbReference type="Pfam" id="PF13640"/>
    </source>
</evidence>
<dbReference type="Pfam" id="PF13640">
    <property type="entry name" value="2OG-FeII_Oxy_3"/>
    <property type="match status" value="1"/>
</dbReference>
<dbReference type="PANTHER" id="PTHR33099">
    <property type="entry name" value="FE2OG DIOXYGENASE DOMAIN-CONTAINING PROTEIN"/>
    <property type="match status" value="1"/>
</dbReference>
<gene>
    <name evidence="2" type="ORF">DNG_10448</name>
</gene>
<evidence type="ECO:0000313" key="2">
    <source>
        <dbReference type="EMBL" id="SPO07753.1"/>
    </source>
</evidence>
<reference evidence="2" key="1">
    <citation type="submission" date="2018-03" db="EMBL/GenBank/DDBJ databases">
        <authorList>
            <person name="Guldener U."/>
        </authorList>
    </citation>
    <scope>NUCLEOTIDE SEQUENCE</scope>
</reference>
<comment type="caution">
    <text evidence="2">The sequence shown here is derived from an EMBL/GenBank/DDBJ whole genome shotgun (WGS) entry which is preliminary data.</text>
</comment>
<organism evidence="2 3">
    <name type="scientific">Cephalotrichum gorgonifer</name>
    <dbReference type="NCBI Taxonomy" id="2041049"/>
    <lineage>
        <taxon>Eukaryota</taxon>
        <taxon>Fungi</taxon>
        <taxon>Dikarya</taxon>
        <taxon>Ascomycota</taxon>
        <taxon>Pezizomycotina</taxon>
        <taxon>Sordariomycetes</taxon>
        <taxon>Hypocreomycetidae</taxon>
        <taxon>Microascales</taxon>
        <taxon>Microascaceae</taxon>
        <taxon>Cephalotrichum</taxon>
    </lineage>
</organism>
<keyword evidence="3" id="KW-1185">Reference proteome</keyword>
<name>A0AAE8T0B4_9PEZI</name>
<dbReference type="Proteomes" id="UP001187682">
    <property type="component" value="Unassembled WGS sequence"/>
</dbReference>
<proteinExistence type="predicted"/>
<dbReference type="AlphaFoldDB" id="A0AAE8T0B4"/>
<evidence type="ECO:0000313" key="3">
    <source>
        <dbReference type="Proteomes" id="UP001187682"/>
    </source>
</evidence>
<dbReference type="Gene3D" id="2.60.120.620">
    <property type="entry name" value="q2cbj1_9rhob like domain"/>
    <property type="match status" value="1"/>
</dbReference>
<dbReference type="PANTHER" id="PTHR33099:SF7">
    <property type="entry name" value="MYND-TYPE DOMAIN-CONTAINING PROTEIN"/>
    <property type="match status" value="1"/>
</dbReference>
<accession>A0AAE8T0B4</accession>
<protein>
    <recommendedName>
        <fullName evidence="1">Prolyl 4-hydroxylase alpha subunit Fe(2+) 2OG dioxygenase domain-containing protein</fullName>
    </recommendedName>
</protein>
<dbReference type="EMBL" id="ONZQ02000024">
    <property type="protein sequence ID" value="SPO07753.1"/>
    <property type="molecule type" value="Genomic_DNA"/>
</dbReference>